<feature type="compositionally biased region" description="Low complexity" evidence="21">
    <location>
        <begin position="861"/>
        <end position="877"/>
    </location>
</feature>
<dbReference type="SUPFAM" id="SSF52467">
    <property type="entry name" value="DHS-like NAD/FAD-binding domain"/>
    <property type="match status" value="1"/>
</dbReference>
<dbReference type="GO" id="GO:0006897">
    <property type="term" value="P:endocytosis"/>
    <property type="evidence" value="ECO:0007669"/>
    <property type="project" value="UniProtKB-KW"/>
</dbReference>
<feature type="compositionally biased region" description="Low complexity" evidence="21">
    <location>
        <begin position="29"/>
        <end position="39"/>
    </location>
</feature>
<dbReference type="OrthoDB" id="420264at2759"/>
<evidence type="ECO:0000313" key="25">
    <source>
        <dbReference type="Proteomes" id="UP000007796"/>
    </source>
</evidence>
<dbReference type="eggNOG" id="KOG2684">
    <property type="taxonomic scope" value="Eukaryota"/>
</dbReference>
<evidence type="ECO:0000256" key="9">
    <source>
        <dbReference type="ARBA" id="ARBA00022490"/>
    </source>
</evidence>
<keyword evidence="13" id="KW-0677">Repeat</keyword>
<keyword evidence="16" id="KW-0520">NAD</keyword>
<dbReference type="Gene3D" id="2.30.30.40">
    <property type="entry name" value="SH3 Domains"/>
    <property type="match status" value="3"/>
</dbReference>
<dbReference type="InterPro" id="IPR007131">
    <property type="entry name" value="SHD1"/>
</dbReference>
<protein>
    <recommendedName>
        <fullName evidence="7">Actin cytoskeleton-regulatory complex protein SLA1</fullName>
    </recommendedName>
</protein>
<feature type="binding site" evidence="20">
    <location>
        <position position="302"/>
    </location>
    <ligand>
        <name>Zn(2+)</name>
        <dbReference type="ChEBI" id="CHEBI:29105"/>
    </ligand>
</feature>
<dbReference type="PROSITE" id="PS50305">
    <property type="entry name" value="SIRTUIN"/>
    <property type="match status" value="1"/>
</dbReference>
<dbReference type="InterPro" id="IPR036028">
    <property type="entry name" value="SH3-like_dom_sf"/>
</dbReference>
<dbReference type="GO" id="GO:0042802">
    <property type="term" value="F:identical protein binding"/>
    <property type="evidence" value="ECO:0007669"/>
    <property type="project" value="InterPro"/>
</dbReference>
<dbReference type="STRING" id="655863.F0XMI9"/>
<dbReference type="Gene3D" id="2.30.30.700">
    <property type="entry name" value="SLA1 homology domain 1"/>
    <property type="match status" value="1"/>
</dbReference>
<gene>
    <name evidence="24" type="ORF">CMQ_5961</name>
</gene>
<evidence type="ECO:0000256" key="2">
    <source>
        <dbReference type="ARBA" id="ARBA00004125"/>
    </source>
</evidence>
<dbReference type="InterPro" id="IPR013761">
    <property type="entry name" value="SAM/pointed_sf"/>
</dbReference>
<feature type="domain" description="SH3" evidence="22">
    <location>
        <begin position="1042"/>
        <end position="1104"/>
    </location>
</feature>
<name>F0XMI9_GROCL</name>
<keyword evidence="11" id="KW-0808">Transferase</keyword>
<evidence type="ECO:0000256" key="6">
    <source>
        <dbReference type="ARBA" id="ARBA00007948"/>
    </source>
</evidence>
<evidence type="ECO:0000256" key="7">
    <source>
        <dbReference type="ARBA" id="ARBA00020357"/>
    </source>
</evidence>
<dbReference type="CDD" id="cd11775">
    <property type="entry name" value="SH3_Sla1p_3"/>
    <property type="match status" value="1"/>
</dbReference>
<dbReference type="GO" id="GO:0046970">
    <property type="term" value="F:histone H4K16 deacetylase activity, NAD-dependent"/>
    <property type="evidence" value="ECO:0007669"/>
    <property type="project" value="TreeGrafter"/>
</dbReference>
<keyword evidence="8 19" id="KW-0728">SH3 domain</keyword>
<dbReference type="GO" id="GO:0046872">
    <property type="term" value="F:metal ion binding"/>
    <property type="evidence" value="ECO:0007669"/>
    <property type="project" value="UniProtKB-KW"/>
</dbReference>
<accession>F0XMI9</accession>
<dbReference type="SMART" id="SM00326">
    <property type="entry name" value="SH3"/>
    <property type="match status" value="3"/>
</dbReference>
<evidence type="ECO:0000256" key="8">
    <source>
        <dbReference type="ARBA" id="ARBA00022443"/>
    </source>
</evidence>
<reference evidence="24 25" key="1">
    <citation type="journal article" date="2011" name="Proc. Natl. Acad. Sci. U.S.A.">
        <title>Genome and transcriptome analyses of the mountain pine beetle-fungal symbiont Grosmannia clavigera, a lodgepole pine pathogen.</title>
        <authorList>
            <person name="DiGuistini S."/>
            <person name="Wang Y."/>
            <person name="Liao N.Y."/>
            <person name="Taylor G."/>
            <person name="Tanguay P."/>
            <person name="Feau N."/>
            <person name="Henrissat B."/>
            <person name="Chan S.K."/>
            <person name="Hesse-Orce U."/>
            <person name="Alamouti S.M."/>
            <person name="Tsui C.K.M."/>
            <person name="Docking R.T."/>
            <person name="Levasseur A."/>
            <person name="Haridas S."/>
            <person name="Robertson G."/>
            <person name="Birol I."/>
            <person name="Holt R.A."/>
            <person name="Marra M.A."/>
            <person name="Hamelin R.C."/>
            <person name="Hirst M."/>
            <person name="Jones S.J.M."/>
            <person name="Bohlmann J."/>
            <person name="Breuil C."/>
        </authorList>
    </citation>
    <scope>NUCLEOTIDE SEQUENCE [LARGE SCALE GENOMIC DNA]</scope>
    <source>
        <strain evidence="25">kw1407 / UAMH 11150</strain>
    </source>
</reference>
<evidence type="ECO:0000259" key="23">
    <source>
        <dbReference type="PROSITE" id="PS50305"/>
    </source>
</evidence>
<dbReference type="HOGENOM" id="CLU_238533_0_0_1"/>
<keyword evidence="25" id="KW-1185">Reference proteome</keyword>
<feature type="binding site" evidence="20">
    <location>
        <position position="326"/>
    </location>
    <ligand>
        <name>Zn(2+)</name>
        <dbReference type="ChEBI" id="CHEBI:29105"/>
    </ligand>
</feature>
<keyword evidence="12 20" id="KW-0479">Metal-binding</keyword>
<feature type="region of interest" description="Disordered" evidence="21">
    <location>
        <begin position="332"/>
        <end position="424"/>
    </location>
</feature>
<keyword evidence="18" id="KW-0206">Cytoskeleton</keyword>
<evidence type="ECO:0000259" key="22">
    <source>
        <dbReference type="PROSITE" id="PS50002"/>
    </source>
</evidence>
<evidence type="ECO:0000256" key="1">
    <source>
        <dbReference type="ARBA" id="ARBA00001947"/>
    </source>
</evidence>
<feature type="region of interest" description="Disordered" evidence="21">
    <location>
        <begin position="757"/>
        <end position="922"/>
    </location>
</feature>
<sequence>MPDARVPPTRAKAGSRGGGSKKSKRQQESDSSGAGSQDGDNTHSNLTELEERVNDLGDSWETESLFEDVLDDLIEEGGLADSALGSDPEICTPEEAVRYRQELRAIGPEEFCRRTVDAGVISAKRLLTAFGVRPPAFLEGEPDESYFGLLSLALSRELLKRAKLQRYNSVDDAVQLLQKSQNIIVLTGAGISTSLGIPDFRSKDTGLYSRLEHLGLSDPQEVFDINVFREDPSIFYSVARDILPATDRFTPTHAFIAMLQQREKLLTNYSQNIDNLEAKAGIRPDKLVQCHGSFATASCVACGYRVDGESIFPTIKAGDIPHCPECAARFQSATAGNSRKRKAGGGGGGGGGSNGSLSRSESVDSARVSAAAAAAVDGPRPRGRPRGGRAGRSKMRRLNRRGRSSSDGSSDNDDDLGQDGDVGVMKPDITFFGEPLPDEFSQRLTEHDRDRADLVVVIGTSLKVAPVSEVVPFMPPHVPQIYISRTPVHHINFDIDLLGDCDVVVAELCRRLGWDLQHEMVPAGQKVRIETPLGVHGSQHTFTELKEAAVKEEAVIGLKQPPGLGPKSRLFPDLPGRRTAGDDENCFNFSAPSSMTPCAIRAPADCRRSLLAPVDRFRRRNHLITHTAIMVFVGVYKAVYDYVPQSEGELAIGEGNLLYVLSKDGDDGWWKAKKKATGDDDEEPEGLVPTNYIEEAEPTGQARALYDYTRQTDEELSFPEDARLAIYDATDPDWILAGYEGEYGFVPVNYIDQSDAGGVPASSSAAHEAADEEPAPPSLSTRQAAAAAVEPAEPSPRLPPRSPTGPGPAAALAGVLAGRSAPASQAAVSTPTRQQHFPDDDDDESIQSPPLPTRPRPQQPPSQQQQQQQRQRQQQQRARFAEDDGELSPPLPQRSSTMGLGHDESRRHANRHQGGHEMSPERENVLSPGAFHLYNISEMVSVMGKRKKMPTTLGINLKTGKILIAPEKAQDGPSQEWSAERMTHYSREGKHVFMELVRPSKSLDLHAGAKDTAEEIVAALGELAGASRAEGLREVIMAGTGYTLKKGVILYDFMAQGDDEVTVAAGDEVTVLDDTRSEEWTQVRRVKNGKEGVVPSSYVEVTGPVASAATVLPPVPSYIGRPESPDYSPNYTPRPVSPKVKAKDGAGASITSRGTVAHNRAEEERMTRAAVRLAVKDEAESSRRGSEVGHSPEDALPLNLARKVPRSAKHEGGRANGGSSGTKTKPDATKVRTWTDRTKSFSVEAQFLGLKDSKISLHKMNGVKIAVPVAKMSLEDLEYVERMTGVSLDEDKPLSSLKRKTQQQRDAGGKVGASIEPRKPDYDWFQFFLSCEVAVGLCERYSQAFVKDNMDESVLSDIDATVLRTLGLREGDIIKVMRCLDLKYGRTKKTAGEGDADAGGLFSGPGGALRNNTRRGRPAPTTQTSDVVDVGAFSQKPGGESNGSVSSPPQGGGGFDDDAWDVKPSRQAETGQPAAAAAAAAAPTAPAAPPVAAAPAPAPAPVPPPAPPVMPALTGSLQELSLLTQPLPAEKLNPMPTAAPMPVMVSQPVMAPAVTSPPPMSMPGATPGFFTSLQQQGMMGVNGLQQQPTGMTMNGLQQQQQPTGMTVNNLQMQQTGAYARARPMAPQYGQSQVGLLPPPPPPSRPLSAPLSAQPSVFGPPPLQPQMTGLVAGQTGMMPMMTGMQGQFASQPMMMQPTGFQQQQQQQQQALQPQPTGHFTQGFGNYGMTPPAVPVQAPAPLMPQQTGPAPPVRFGVTEGSKLMPQATGRRANLSAATPDNPFGF</sequence>
<evidence type="ECO:0000256" key="17">
    <source>
        <dbReference type="ARBA" id="ARBA00023203"/>
    </source>
</evidence>
<dbReference type="CDD" id="cd11773">
    <property type="entry name" value="SH3_Sla1p_1"/>
    <property type="match status" value="1"/>
</dbReference>
<feature type="domain" description="SH3" evidence="22">
    <location>
        <begin position="631"/>
        <end position="698"/>
    </location>
</feature>
<feature type="region of interest" description="Disordered" evidence="21">
    <location>
        <begin position="1626"/>
        <end position="1650"/>
    </location>
</feature>
<dbReference type="InterPro" id="IPR026591">
    <property type="entry name" value="Sirtuin_cat_small_dom_sf"/>
</dbReference>
<feature type="compositionally biased region" description="Polar residues" evidence="21">
    <location>
        <begin position="822"/>
        <end position="835"/>
    </location>
</feature>
<proteinExistence type="inferred from homology"/>
<comment type="similarity">
    <text evidence="5">Belongs to the sirtuin family. Class I subfamily.</text>
</comment>
<dbReference type="PANTHER" id="PTHR11085:SF9">
    <property type="entry name" value="NAD-DEPENDENT PROTEIN DEACETYLASE SIRTUIN-1"/>
    <property type="match status" value="1"/>
</dbReference>
<keyword evidence="10" id="KW-0254">Endocytosis</keyword>
<dbReference type="InterPro" id="IPR050134">
    <property type="entry name" value="NAD-dep_sirtuin_deacylases"/>
</dbReference>
<comment type="subcellular location">
    <subcellularLocation>
        <location evidence="4">Cell membrane</location>
        <topology evidence="4">Peripheral membrane protein</topology>
        <orientation evidence="4">Cytoplasmic side</orientation>
    </subcellularLocation>
    <subcellularLocation>
        <location evidence="3">Cytoplasm</location>
        <location evidence="3">Cytoskeleton</location>
        <location evidence="3">Actin patch</location>
    </subcellularLocation>
    <subcellularLocation>
        <location evidence="2">Endosome membrane</location>
        <topology evidence="2">Peripheral membrane protein</topology>
        <orientation evidence="2">Cytoplasmic side</orientation>
    </subcellularLocation>
</comment>
<evidence type="ECO:0000256" key="5">
    <source>
        <dbReference type="ARBA" id="ARBA00006924"/>
    </source>
</evidence>
<evidence type="ECO:0000256" key="11">
    <source>
        <dbReference type="ARBA" id="ARBA00022679"/>
    </source>
</evidence>
<evidence type="ECO:0000256" key="14">
    <source>
        <dbReference type="ARBA" id="ARBA00022753"/>
    </source>
</evidence>
<evidence type="ECO:0000256" key="18">
    <source>
        <dbReference type="ARBA" id="ARBA00023212"/>
    </source>
</evidence>
<feature type="region of interest" description="Disordered" evidence="21">
    <location>
        <begin position="1"/>
        <end position="44"/>
    </location>
</feature>
<evidence type="ECO:0000256" key="21">
    <source>
        <dbReference type="SAM" id="MobiDB-lite"/>
    </source>
</evidence>
<dbReference type="Pfam" id="PF00018">
    <property type="entry name" value="SH3_1"/>
    <property type="match status" value="2"/>
</dbReference>
<feature type="compositionally biased region" description="Pro residues" evidence="21">
    <location>
        <begin position="849"/>
        <end position="860"/>
    </location>
</feature>
<evidence type="ECO:0000256" key="3">
    <source>
        <dbReference type="ARBA" id="ARBA00004134"/>
    </source>
</evidence>
<dbReference type="InterPro" id="IPR001452">
    <property type="entry name" value="SH3_domain"/>
</dbReference>
<dbReference type="InterPro" id="IPR003000">
    <property type="entry name" value="Sirtuin"/>
</dbReference>
<feature type="compositionally biased region" description="Low complexity" evidence="21">
    <location>
        <begin position="1473"/>
        <end position="1482"/>
    </location>
</feature>
<dbReference type="Pfam" id="PF24081">
    <property type="entry name" value="PH_SLA1"/>
    <property type="match status" value="1"/>
</dbReference>
<evidence type="ECO:0000256" key="4">
    <source>
        <dbReference type="ARBA" id="ARBA00004413"/>
    </source>
</evidence>
<dbReference type="Pfam" id="PF03983">
    <property type="entry name" value="SHD1"/>
    <property type="match status" value="1"/>
</dbReference>
<dbReference type="GO" id="GO:0005634">
    <property type="term" value="C:nucleus"/>
    <property type="evidence" value="ECO:0007669"/>
    <property type="project" value="TreeGrafter"/>
</dbReference>
<keyword evidence="9" id="KW-0963">Cytoplasm</keyword>
<dbReference type="EMBL" id="GL629794">
    <property type="protein sequence ID" value="EFX01019.1"/>
    <property type="molecule type" value="Genomic_DNA"/>
</dbReference>
<dbReference type="InterPro" id="IPR029035">
    <property type="entry name" value="DHS-like_NAD/FAD-binding_dom"/>
</dbReference>
<dbReference type="GO" id="GO:0010008">
    <property type="term" value="C:endosome membrane"/>
    <property type="evidence" value="ECO:0007669"/>
    <property type="project" value="UniProtKB-SubCell"/>
</dbReference>
<dbReference type="RefSeq" id="XP_014170501.1">
    <property type="nucleotide sequence ID" value="XM_014315026.1"/>
</dbReference>
<feature type="binding site" evidence="20">
    <location>
        <position position="323"/>
    </location>
    <ligand>
        <name>Zn(2+)</name>
        <dbReference type="ChEBI" id="CHEBI:29105"/>
    </ligand>
</feature>
<comment type="cofactor">
    <cofactor evidence="1">
        <name>Zn(2+)</name>
        <dbReference type="ChEBI" id="CHEBI:29105"/>
    </cofactor>
</comment>
<evidence type="ECO:0000256" key="16">
    <source>
        <dbReference type="ARBA" id="ARBA00023027"/>
    </source>
</evidence>
<dbReference type="GO" id="GO:0005886">
    <property type="term" value="C:plasma membrane"/>
    <property type="evidence" value="ECO:0007669"/>
    <property type="project" value="UniProtKB-SubCell"/>
</dbReference>
<dbReference type="GeneID" id="25979341"/>
<dbReference type="PANTHER" id="PTHR11085">
    <property type="entry name" value="NAD-DEPENDENT PROTEIN DEACYLASE SIRTUIN-5, MITOCHONDRIAL-RELATED"/>
    <property type="match status" value="1"/>
</dbReference>
<dbReference type="InterPro" id="IPR035821">
    <property type="entry name" value="Sla1_SH3_3"/>
</dbReference>
<dbReference type="GO" id="GO:0043130">
    <property type="term" value="F:ubiquitin binding"/>
    <property type="evidence" value="ECO:0007669"/>
    <property type="project" value="InterPro"/>
</dbReference>
<dbReference type="GO" id="GO:0070403">
    <property type="term" value="F:NAD+ binding"/>
    <property type="evidence" value="ECO:0007669"/>
    <property type="project" value="InterPro"/>
</dbReference>
<dbReference type="Gene3D" id="3.40.50.1220">
    <property type="entry name" value="TPP-binding domain"/>
    <property type="match status" value="1"/>
</dbReference>
<evidence type="ECO:0000256" key="15">
    <source>
        <dbReference type="ARBA" id="ARBA00022833"/>
    </source>
</evidence>
<dbReference type="Proteomes" id="UP000007796">
    <property type="component" value="Unassembled WGS sequence"/>
</dbReference>
<feature type="binding site" evidence="20">
    <location>
        <position position="299"/>
    </location>
    <ligand>
        <name>Zn(2+)</name>
        <dbReference type="ChEBI" id="CHEBI:29105"/>
    </ligand>
</feature>
<feature type="compositionally biased region" description="Basic and acidic residues" evidence="21">
    <location>
        <begin position="1174"/>
        <end position="1193"/>
    </location>
</feature>
<organism evidence="25">
    <name type="scientific">Grosmannia clavigera (strain kw1407 / UAMH 11150)</name>
    <name type="common">Blue stain fungus</name>
    <name type="synonym">Graphiocladiella clavigera</name>
    <dbReference type="NCBI Taxonomy" id="655863"/>
    <lineage>
        <taxon>Eukaryota</taxon>
        <taxon>Fungi</taxon>
        <taxon>Dikarya</taxon>
        <taxon>Ascomycota</taxon>
        <taxon>Pezizomycotina</taxon>
        <taxon>Sordariomycetes</taxon>
        <taxon>Sordariomycetidae</taxon>
        <taxon>Ophiostomatales</taxon>
        <taxon>Ophiostomataceae</taxon>
        <taxon>Leptographium</taxon>
    </lineage>
</organism>
<dbReference type="InterPro" id="IPR056996">
    <property type="entry name" value="PH_SLA1"/>
</dbReference>
<feature type="region of interest" description="Disordered" evidence="21">
    <location>
        <begin position="1119"/>
        <end position="1230"/>
    </location>
</feature>
<dbReference type="GO" id="GO:0030479">
    <property type="term" value="C:actin cortical patch"/>
    <property type="evidence" value="ECO:0007669"/>
    <property type="project" value="UniProtKB-SubCell"/>
</dbReference>
<feature type="compositionally biased region" description="Low complexity" evidence="21">
    <location>
        <begin position="358"/>
        <end position="378"/>
    </location>
</feature>
<feature type="domain" description="SH3" evidence="22">
    <location>
        <begin position="699"/>
        <end position="756"/>
    </location>
</feature>
<feature type="compositionally biased region" description="Gly residues" evidence="21">
    <location>
        <begin position="344"/>
        <end position="354"/>
    </location>
</feature>
<evidence type="ECO:0000256" key="13">
    <source>
        <dbReference type="ARBA" id="ARBA00022737"/>
    </source>
</evidence>
<dbReference type="PROSITE" id="PS50002">
    <property type="entry name" value="SH3"/>
    <property type="match status" value="3"/>
</dbReference>
<evidence type="ECO:0000256" key="12">
    <source>
        <dbReference type="ARBA" id="ARBA00022723"/>
    </source>
</evidence>
<dbReference type="Pfam" id="PF02146">
    <property type="entry name" value="SIR2"/>
    <property type="match status" value="1"/>
</dbReference>
<keyword evidence="17" id="KW-0009">Actin-binding</keyword>
<feature type="region of interest" description="Disordered" evidence="21">
    <location>
        <begin position="1292"/>
        <end position="1314"/>
    </location>
</feature>
<feature type="compositionally biased region" description="Basic residues" evidence="21">
    <location>
        <begin position="381"/>
        <end position="403"/>
    </location>
</feature>
<evidence type="ECO:0000313" key="24">
    <source>
        <dbReference type="EMBL" id="EFX01019.1"/>
    </source>
</evidence>
<feature type="domain" description="Deacetylase sirtuin-type" evidence="23">
    <location>
        <begin position="163"/>
        <end position="515"/>
    </location>
</feature>
<dbReference type="InParanoid" id="F0XMI9"/>
<dbReference type="InterPro" id="IPR026590">
    <property type="entry name" value="Ssirtuin_cat_dom"/>
</dbReference>
<evidence type="ECO:0000256" key="10">
    <source>
        <dbReference type="ARBA" id="ARBA00022583"/>
    </source>
</evidence>
<keyword evidence="15 20" id="KW-0862">Zinc</keyword>
<evidence type="ECO:0000256" key="19">
    <source>
        <dbReference type="PROSITE-ProRule" id="PRU00192"/>
    </source>
</evidence>
<dbReference type="SUPFAM" id="SSF50044">
    <property type="entry name" value="SH3-domain"/>
    <property type="match status" value="3"/>
</dbReference>
<feature type="active site" description="Proton acceptor" evidence="20">
    <location>
        <position position="291"/>
    </location>
</feature>
<keyword evidence="14" id="KW-0967">Endosome</keyword>
<dbReference type="GO" id="GO:0030674">
    <property type="term" value="F:protein-macromolecule adaptor activity"/>
    <property type="evidence" value="ECO:0007669"/>
    <property type="project" value="InterPro"/>
</dbReference>
<dbReference type="GO" id="GO:0003779">
    <property type="term" value="F:actin binding"/>
    <property type="evidence" value="ECO:0007669"/>
    <property type="project" value="UniProtKB-KW"/>
</dbReference>
<dbReference type="Gene3D" id="3.30.1600.10">
    <property type="entry name" value="SIR2/SIRT2 'Small Domain"/>
    <property type="match status" value="1"/>
</dbReference>
<feature type="compositionally biased region" description="Low complexity" evidence="21">
    <location>
        <begin position="807"/>
        <end position="818"/>
    </location>
</feature>
<dbReference type="Gene3D" id="1.10.150.50">
    <property type="entry name" value="Transcription Factor, Ets-1"/>
    <property type="match status" value="1"/>
</dbReference>
<comment type="similarity">
    <text evidence="6">Belongs to the SLA1 family.</text>
</comment>
<feature type="region of interest" description="Disordered" evidence="21">
    <location>
        <begin position="1389"/>
        <end position="1482"/>
    </location>
</feature>
<dbReference type="Pfam" id="PF14604">
    <property type="entry name" value="SH3_9"/>
    <property type="match status" value="1"/>
</dbReference>
<dbReference type="InterPro" id="IPR035800">
    <property type="entry name" value="Sla1_SH3_1"/>
</dbReference>
<evidence type="ECO:0000256" key="20">
    <source>
        <dbReference type="PROSITE-ProRule" id="PRU00236"/>
    </source>
</evidence>
<feature type="compositionally biased region" description="Pro residues" evidence="21">
    <location>
        <begin position="793"/>
        <end position="806"/>
    </location>
</feature>